<evidence type="ECO:0000256" key="1">
    <source>
        <dbReference type="SAM" id="MobiDB-lite"/>
    </source>
</evidence>
<dbReference type="Proteomes" id="UP001177003">
    <property type="component" value="Chromosome 8"/>
</dbReference>
<feature type="region of interest" description="Disordered" evidence="1">
    <location>
        <begin position="124"/>
        <end position="184"/>
    </location>
</feature>
<organism evidence="2 3">
    <name type="scientific">Lactuca saligna</name>
    <name type="common">Willowleaf lettuce</name>
    <dbReference type="NCBI Taxonomy" id="75948"/>
    <lineage>
        <taxon>Eukaryota</taxon>
        <taxon>Viridiplantae</taxon>
        <taxon>Streptophyta</taxon>
        <taxon>Embryophyta</taxon>
        <taxon>Tracheophyta</taxon>
        <taxon>Spermatophyta</taxon>
        <taxon>Magnoliopsida</taxon>
        <taxon>eudicotyledons</taxon>
        <taxon>Gunneridae</taxon>
        <taxon>Pentapetalae</taxon>
        <taxon>asterids</taxon>
        <taxon>campanulids</taxon>
        <taxon>Asterales</taxon>
        <taxon>Asteraceae</taxon>
        <taxon>Cichorioideae</taxon>
        <taxon>Cichorieae</taxon>
        <taxon>Lactucinae</taxon>
        <taxon>Lactuca</taxon>
    </lineage>
</organism>
<feature type="compositionally biased region" description="Basic and acidic residues" evidence="1">
    <location>
        <begin position="143"/>
        <end position="155"/>
    </location>
</feature>
<sequence>MTITLRPSTPFEPENNDHQTFITLVQEVDNSKHEFSILRNIKLFDSSFLYTINSSFEYQFPSQNHSTLIKCCVVDVNVDLYNLIKTCDSLLTISVRQHLAEKLKPIFSNLDVFQGVSESYIPKQGRESARTFGVGEGTEGEDDNKQKPKSDDPKDNVALVSIGKEKIMDDDDNDEEEEEEDENVKIRCKARRAKIDENHRIVREA</sequence>
<name>A0AA36EHQ2_LACSI</name>
<evidence type="ECO:0000313" key="3">
    <source>
        <dbReference type="Proteomes" id="UP001177003"/>
    </source>
</evidence>
<protein>
    <submittedName>
        <fullName evidence="2">Uncharacterized protein</fullName>
    </submittedName>
</protein>
<keyword evidence="3" id="KW-1185">Reference proteome</keyword>
<accession>A0AA36EHQ2</accession>
<feature type="compositionally biased region" description="Acidic residues" evidence="1">
    <location>
        <begin position="168"/>
        <end position="182"/>
    </location>
</feature>
<proteinExistence type="predicted"/>
<gene>
    <name evidence="2" type="ORF">LSALG_LOCUS35577</name>
</gene>
<evidence type="ECO:0000313" key="2">
    <source>
        <dbReference type="EMBL" id="CAI9296728.1"/>
    </source>
</evidence>
<dbReference type="EMBL" id="OX465084">
    <property type="protein sequence ID" value="CAI9296728.1"/>
    <property type="molecule type" value="Genomic_DNA"/>
</dbReference>
<reference evidence="2" key="1">
    <citation type="submission" date="2023-04" db="EMBL/GenBank/DDBJ databases">
        <authorList>
            <person name="Vijverberg K."/>
            <person name="Xiong W."/>
            <person name="Schranz E."/>
        </authorList>
    </citation>
    <scope>NUCLEOTIDE SEQUENCE</scope>
</reference>
<dbReference type="AlphaFoldDB" id="A0AA36EHQ2"/>